<evidence type="ECO:0000256" key="7">
    <source>
        <dbReference type="ARBA" id="ARBA00093212"/>
    </source>
</evidence>
<reference evidence="9" key="1">
    <citation type="submission" date="2023-03" db="EMBL/GenBank/DDBJ databases">
        <title>Chromosome-scale reference genome and RAD-based genetic map of yellow starthistle (Centaurea solstitialis) reveal putative structural variation and QTLs associated with invader traits.</title>
        <authorList>
            <person name="Reatini B."/>
            <person name="Cang F.A."/>
            <person name="Jiang Q."/>
            <person name="Mckibben M.T.W."/>
            <person name="Barker M.S."/>
            <person name="Rieseberg L.H."/>
            <person name="Dlugosch K.M."/>
        </authorList>
    </citation>
    <scope>NUCLEOTIDE SEQUENCE</scope>
    <source>
        <strain evidence="9">CAN-66</strain>
        <tissue evidence="9">Leaf</tissue>
    </source>
</reference>
<dbReference type="InterPro" id="IPR029058">
    <property type="entry name" value="AB_hydrolase_fold"/>
</dbReference>
<dbReference type="Pfam" id="PF00561">
    <property type="entry name" value="Abhydrolase_1"/>
    <property type="match status" value="2"/>
</dbReference>
<dbReference type="EC" id="3.3.2.10" evidence="2"/>
<evidence type="ECO:0000313" key="9">
    <source>
        <dbReference type="EMBL" id="KAJ9550042.1"/>
    </source>
</evidence>
<comment type="pathway">
    <text evidence="1">Secondary metabolite biosynthesis; terpenoid biosynthesis.</text>
</comment>
<comment type="catalytic activity">
    <reaction evidence="5">
        <text>an epoxide + H2O = an ethanediol</text>
        <dbReference type="Rhea" id="RHEA:19037"/>
        <dbReference type="ChEBI" id="CHEBI:15377"/>
        <dbReference type="ChEBI" id="CHEBI:32955"/>
        <dbReference type="ChEBI" id="CHEBI:140594"/>
        <dbReference type="EC" id="3.3.2.10"/>
    </reaction>
    <physiologicalReaction direction="left-to-right" evidence="5">
        <dbReference type="Rhea" id="RHEA:19038"/>
    </physiologicalReaction>
</comment>
<name>A0AA38W641_9ASTR</name>
<dbReference type="EMBL" id="JARYMX010000005">
    <property type="protein sequence ID" value="KAJ9550042.1"/>
    <property type="molecule type" value="Genomic_DNA"/>
</dbReference>
<evidence type="ECO:0000256" key="5">
    <source>
        <dbReference type="ARBA" id="ARBA00051067"/>
    </source>
</evidence>
<evidence type="ECO:0000313" key="10">
    <source>
        <dbReference type="Proteomes" id="UP001172457"/>
    </source>
</evidence>
<dbReference type="InterPro" id="IPR000073">
    <property type="entry name" value="AB_hydrolase_1"/>
</dbReference>
<evidence type="ECO:0000256" key="4">
    <source>
        <dbReference type="ARBA" id="ARBA00038334"/>
    </source>
</evidence>
<dbReference type="PANTHER" id="PTHR43329">
    <property type="entry name" value="EPOXIDE HYDROLASE"/>
    <property type="match status" value="1"/>
</dbReference>
<dbReference type="Gene3D" id="3.40.50.1820">
    <property type="entry name" value="alpha/beta hydrolase"/>
    <property type="match status" value="2"/>
</dbReference>
<feature type="domain" description="AB hydrolase-1" evidence="8">
    <location>
        <begin position="25"/>
        <end position="136"/>
    </location>
</feature>
<evidence type="ECO:0000256" key="6">
    <source>
        <dbReference type="ARBA" id="ARBA00058358"/>
    </source>
</evidence>
<protein>
    <recommendedName>
        <fullName evidence="2">soluble epoxide hydrolase</fullName>
        <ecNumber evidence="2">3.3.2.10</ecNumber>
    </recommendedName>
</protein>
<dbReference type="Proteomes" id="UP001172457">
    <property type="component" value="Chromosome 5"/>
</dbReference>
<dbReference type="FunFam" id="3.40.50.1820:FF:000161">
    <property type="entry name" value="Epoxide hydrolase"/>
    <property type="match status" value="2"/>
</dbReference>
<dbReference type="GO" id="GO:0004301">
    <property type="term" value="F:epoxide hydrolase activity"/>
    <property type="evidence" value="ECO:0007669"/>
    <property type="project" value="UniProtKB-EC"/>
</dbReference>
<dbReference type="SUPFAM" id="SSF53474">
    <property type="entry name" value="alpha/beta-Hydrolases"/>
    <property type="match status" value="2"/>
</dbReference>
<keyword evidence="10" id="KW-1185">Reference proteome</keyword>
<organism evidence="9 10">
    <name type="scientific">Centaurea solstitialis</name>
    <name type="common">yellow star-thistle</name>
    <dbReference type="NCBI Taxonomy" id="347529"/>
    <lineage>
        <taxon>Eukaryota</taxon>
        <taxon>Viridiplantae</taxon>
        <taxon>Streptophyta</taxon>
        <taxon>Embryophyta</taxon>
        <taxon>Tracheophyta</taxon>
        <taxon>Spermatophyta</taxon>
        <taxon>Magnoliopsida</taxon>
        <taxon>eudicotyledons</taxon>
        <taxon>Gunneridae</taxon>
        <taxon>Pentapetalae</taxon>
        <taxon>asterids</taxon>
        <taxon>campanulids</taxon>
        <taxon>Asterales</taxon>
        <taxon>Asteraceae</taxon>
        <taxon>Carduoideae</taxon>
        <taxon>Cardueae</taxon>
        <taxon>Centaureinae</taxon>
        <taxon>Centaurea</taxon>
    </lineage>
</organism>
<comment type="similarity">
    <text evidence="4">Belongs to the AB hydrolase superfamily. Epoxide hydrolase family.</text>
</comment>
<dbReference type="AlphaFoldDB" id="A0AA38W641"/>
<comment type="catalytic activity">
    <reaction evidence="7">
        <text>(24S)-24,25-epoxycucurbitadienol + H2O = (24R)-24,25-dihydroxycucurbitadienol</text>
        <dbReference type="Rhea" id="RHEA:81855"/>
        <dbReference type="ChEBI" id="CHEBI:15377"/>
        <dbReference type="ChEBI" id="CHEBI:229949"/>
        <dbReference type="ChEBI" id="CHEBI:229950"/>
    </reaction>
    <physiologicalReaction direction="left-to-right" evidence="7">
        <dbReference type="Rhea" id="RHEA:81856"/>
    </physiologicalReaction>
</comment>
<comment type="caution">
    <text evidence="9">The sequence shown here is derived from an EMBL/GenBank/DDBJ whole genome shotgun (WGS) entry which is preliminary data.</text>
</comment>
<keyword evidence="3" id="KW-0378">Hydrolase</keyword>
<accession>A0AA38W641</accession>
<evidence type="ECO:0000256" key="3">
    <source>
        <dbReference type="ARBA" id="ARBA00022801"/>
    </source>
</evidence>
<dbReference type="InterPro" id="IPR000639">
    <property type="entry name" value="Epox_hydrolase-like"/>
</dbReference>
<sequence length="640" mass="72583">MEGILHKSVRANGLDIHIAEKGEGPLVLFVHGFPELWYSWRHQILFLADHGYRAVAPDLRGYGDTTGAPLDDPTKFTIHHLVGDLIGLLDAITHQDEKVFVVGHDWGAIIAWHLCMFRPDRVKGLVNLSVPFVPWNPNGDVVELLRAAYGEDHYMSRFQEPGKIEAEFGQMSTQTFVRNFLTIRDPTHVHIPKNKGNQASDTPVTLPPWLSEEDIEYFAAQLDKTGFSGGLNYYRALHLNWELSSAWRGAKVTVPTKFIIGDLDLTYHMPGTKEYIENGGFLKDVPLLDEVVVMEGVAHFINQEKPNEINNHIFQSIKMEGISHKTISVNGLNIHIAEKGEGPLVLFVHGFPELWYSWRHQILYMADHGYRAVALDLRGYGDTTGAPLDDPTKFTIHHLVGDLIGLLDAITNQEEKVFVVGHDWGAIIAWHLCMFRPDRVKALVNLSVPFLPWNPKGDMVEMLRTAYGEDHYMSRFQEPGDIEAELAKMSPETVMKKFLAYRDPDQIYFPKGKGFRYAPGDSPVALPPWLSQEDLEYYGSQLQKTGITGAVNYYRAFHLSWELTSAWRGAKVIVPSKFIIGDLDIVYHMPGMKEYIHNGGFQSDVPLLEEVVVMEDVAHFVNQEKPHETNNHILEFLNKF</sequence>
<dbReference type="PRINTS" id="PR00412">
    <property type="entry name" value="EPOXHYDRLASE"/>
</dbReference>
<feature type="domain" description="AB hydrolase-1" evidence="8">
    <location>
        <begin position="343"/>
        <end position="454"/>
    </location>
</feature>
<proteinExistence type="inferred from homology"/>
<evidence type="ECO:0000259" key="8">
    <source>
        <dbReference type="Pfam" id="PF00561"/>
    </source>
</evidence>
<evidence type="ECO:0000256" key="1">
    <source>
        <dbReference type="ARBA" id="ARBA00004721"/>
    </source>
</evidence>
<comment type="function">
    <text evidence="6">Epoxide hydrolase involved in the biosynthesis of cucurbitacin and mogroside tetracyclic triterpene natural products (e.g. siamenoside I and mogrosides IV, V and VI). Cucurbitacins have cytotoxic properties and exhibit deterrent taste as a defense barrier against herbivores. Mogrosides are nonsugar highly oxygenated compounds used as high-intensity zero-calorie sweeteners; they also possess pharmacological properties such as regulating immunity, lowering blood sugar and lipid levels, protecting the liver, and acting as antioxidants and antitumor agents. Catalyzes the hydrolysis of aromatic epoxide-containing substrates, such as the conversion of 24,25-epoxycucurbitadienol to 24,25-dihydroxycucurbitadienol.</text>
</comment>
<gene>
    <name evidence="9" type="ORF">OSB04_022585</name>
</gene>
<evidence type="ECO:0000256" key="2">
    <source>
        <dbReference type="ARBA" id="ARBA00013006"/>
    </source>
</evidence>